<dbReference type="EMBL" id="JAULSU010000007">
    <property type="protein sequence ID" value="KAK0611623.1"/>
    <property type="molecule type" value="Genomic_DNA"/>
</dbReference>
<keyword evidence="3" id="KW-1185">Reference proteome</keyword>
<accession>A0AA39WB66</accession>
<sequence>MEIVISASAKPTYLSNFLPQYCISPNTMPIQPMPSDSKMPLPTGYKSADTSTPTPEEKEWAKEHWGSEHDFLEAYGLDIFKEEDRAVGRAIVRTLMKQESHSSS</sequence>
<name>A0AA39WB66_9PEZI</name>
<dbReference type="AlphaFoldDB" id="A0AA39WB66"/>
<feature type="region of interest" description="Disordered" evidence="1">
    <location>
        <begin position="32"/>
        <end position="58"/>
    </location>
</feature>
<reference evidence="2" key="1">
    <citation type="submission" date="2023-06" db="EMBL/GenBank/DDBJ databases">
        <title>Genome-scale phylogeny and comparative genomics of the fungal order Sordariales.</title>
        <authorList>
            <consortium name="Lawrence Berkeley National Laboratory"/>
            <person name="Hensen N."/>
            <person name="Bonometti L."/>
            <person name="Westerberg I."/>
            <person name="Brannstrom I.O."/>
            <person name="Guillou S."/>
            <person name="Cros-Aarteil S."/>
            <person name="Calhoun S."/>
            <person name="Haridas S."/>
            <person name="Kuo A."/>
            <person name="Mondo S."/>
            <person name="Pangilinan J."/>
            <person name="Riley R."/>
            <person name="Labutti K."/>
            <person name="Andreopoulos B."/>
            <person name="Lipzen A."/>
            <person name="Chen C."/>
            <person name="Yanf M."/>
            <person name="Daum C."/>
            <person name="Ng V."/>
            <person name="Clum A."/>
            <person name="Steindorff A."/>
            <person name="Ohm R."/>
            <person name="Martin F."/>
            <person name="Silar P."/>
            <person name="Natvig D."/>
            <person name="Lalanne C."/>
            <person name="Gautier V."/>
            <person name="Ament-Velasquez S.L."/>
            <person name="Kruys A."/>
            <person name="Hutchinson M.I."/>
            <person name="Powell A.J."/>
            <person name="Barry K."/>
            <person name="Miller A.N."/>
            <person name="Grigoriev I.V."/>
            <person name="Debuchy R."/>
            <person name="Gladieux P."/>
            <person name="Thoren M.H."/>
            <person name="Johannesson H."/>
        </authorList>
    </citation>
    <scope>NUCLEOTIDE SEQUENCE</scope>
    <source>
        <strain evidence="2">CBS 606.72</strain>
    </source>
</reference>
<comment type="caution">
    <text evidence="2">The sequence shown here is derived from an EMBL/GenBank/DDBJ whole genome shotgun (WGS) entry which is preliminary data.</text>
</comment>
<organism evidence="2 3">
    <name type="scientific">Immersiella caudata</name>
    <dbReference type="NCBI Taxonomy" id="314043"/>
    <lineage>
        <taxon>Eukaryota</taxon>
        <taxon>Fungi</taxon>
        <taxon>Dikarya</taxon>
        <taxon>Ascomycota</taxon>
        <taxon>Pezizomycotina</taxon>
        <taxon>Sordariomycetes</taxon>
        <taxon>Sordariomycetidae</taxon>
        <taxon>Sordariales</taxon>
        <taxon>Lasiosphaeriaceae</taxon>
        <taxon>Immersiella</taxon>
    </lineage>
</organism>
<proteinExistence type="predicted"/>
<dbReference type="Proteomes" id="UP001175000">
    <property type="component" value="Unassembled WGS sequence"/>
</dbReference>
<evidence type="ECO:0000313" key="3">
    <source>
        <dbReference type="Proteomes" id="UP001175000"/>
    </source>
</evidence>
<evidence type="ECO:0000313" key="2">
    <source>
        <dbReference type="EMBL" id="KAK0611623.1"/>
    </source>
</evidence>
<evidence type="ECO:0000256" key="1">
    <source>
        <dbReference type="SAM" id="MobiDB-lite"/>
    </source>
</evidence>
<protein>
    <submittedName>
        <fullName evidence="2">Uncharacterized protein</fullName>
    </submittedName>
</protein>
<gene>
    <name evidence="2" type="ORF">B0T14DRAFT_571498</name>
</gene>